<dbReference type="Proteomes" id="UP001059596">
    <property type="component" value="Unassembled WGS sequence"/>
</dbReference>
<dbReference type="Gene3D" id="3.40.390.10">
    <property type="entry name" value="Collagenase (Catalytic Domain)"/>
    <property type="match status" value="3"/>
</dbReference>
<gene>
    <name evidence="4" type="ORF">M5D96_004600</name>
</gene>
<evidence type="ECO:0000256" key="1">
    <source>
        <dbReference type="PROSITE-ProRule" id="PRU01211"/>
    </source>
</evidence>
<accession>A0A9P9YUS8</accession>
<proteinExistence type="predicted"/>
<dbReference type="GO" id="GO:0006508">
    <property type="term" value="P:proteolysis"/>
    <property type="evidence" value="ECO:0007669"/>
    <property type="project" value="UniProtKB-KW"/>
</dbReference>
<keyword evidence="1 2" id="KW-0479">Metal-binding</keyword>
<keyword evidence="2" id="KW-0732">Signal</keyword>
<reference evidence="4" key="1">
    <citation type="journal article" date="2023" name="Genome Biol. Evol.">
        <title>Long-read-based Genome Assembly of Drosophila gunungcola Reveals Fewer Chemosensory Genes in Flower-breeding Species.</title>
        <authorList>
            <person name="Negi A."/>
            <person name="Liao B.Y."/>
            <person name="Yeh S.D."/>
        </authorList>
    </citation>
    <scope>NUCLEOTIDE SEQUENCE</scope>
    <source>
        <strain evidence="4">Sukarami</strain>
    </source>
</reference>
<dbReference type="SUPFAM" id="SSF55486">
    <property type="entry name" value="Metalloproteases ('zincins'), catalytic domain"/>
    <property type="match status" value="3"/>
</dbReference>
<keyword evidence="1 2" id="KW-0378">Hydrolase</keyword>
<name>A0A9P9YUS8_9MUSC</name>
<dbReference type="PANTHER" id="PTHR10127:SF814">
    <property type="entry name" value="MEPRIN A SUBUNIT BETA"/>
    <property type="match status" value="1"/>
</dbReference>
<dbReference type="InterPro" id="IPR006026">
    <property type="entry name" value="Peptidase_Metallo"/>
</dbReference>
<feature type="binding site" evidence="1">
    <location>
        <position position="532"/>
    </location>
    <ligand>
        <name>Zn(2+)</name>
        <dbReference type="ChEBI" id="CHEBI:29105"/>
        <note>catalytic</note>
    </ligand>
</feature>
<dbReference type="Pfam" id="PF01400">
    <property type="entry name" value="Astacin"/>
    <property type="match status" value="3"/>
</dbReference>
<dbReference type="EC" id="3.4.24.-" evidence="2"/>
<dbReference type="PROSITE" id="PS51257">
    <property type="entry name" value="PROKAR_LIPOPROTEIN"/>
    <property type="match status" value="1"/>
</dbReference>
<dbReference type="PANTHER" id="PTHR10127">
    <property type="entry name" value="DISCOIDIN, CUB, EGF, LAMININ , AND ZINC METALLOPROTEASE DOMAIN CONTAINING"/>
    <property type="match status" value="1"/>
</dbReference>
<comment type="caution">
    <text evidence="1">Lacks conserved residue(s) required for the propagation of feature annotation.</text>
</comment>
<evidence type="ECO:0000259" key="3">
    <source>
        <dbReference type="PROSITE" id="PS51864"/>
    </source>
</evidence>
<evidence type="ECO:0000313" key="4">
    <source>
        <dbReference type="EMBL" id="KAI8043273.1"/>
    </source>
</evidence>
<dbReference type="InterPro" id="IPR024079">
    <property type="entry name" value="MetalloPept_cat_dom_sf"/>
</dbReference>
<feature type="domain" description="Peptidase M12A" evidence="3">
    <location>
        <begin position="405"/>
        <end position="636"/>
    </location>
</feature>
<keyword evidence="1 2" id="KW-0645">Protease</keyword>
<dbReference type="GO" id="GO:0004222">
    <property type="term" value="F:metalloendopeptidase activity"/>
    <property type="evidence" value="ECO:0007669"/>
    <property type="project" value="UniProtKB-UniRule"/>
</dbReference>
<feature type="domain" description="Peptidase M12A" evidence="3">
    <location>
        <begin position="55"/>
        <end position="252"/>
    </location>
</feature>
<feature type="active site" evidence="1">
    <location>
        <position position="533"/>
    </location>
</feature>
<organism evidence="4 5">
    <name type="scientific">Drosophila gunungcola</name>
    <name type="common">fruit fly</name>
    <dbReference type="NCBI Taxonomy" id="103775"/>
    <lineage>
        <taxon>Eukaryota</taxon>
        <taxon>Metazoa</taxon>
        <taxon>Ecdysozoa</taxon>
        <taxon>Arthropoda</taxon>
        <taxon>Hexapoda</taxon>
        <taxon>Insecta</taxon>
        <taxon>Pterygota</taxon>
        <taxon>Neoptera</taxon>
        <taxon>Endopterygota</taxon>
        <taxon>Diptera</taxon>
        <taxon>Brachycera</taxon>
        <taxon>Muscomorpha</taxon>
        <taxon>Ephydroidea</taxon>
        <taxon>Drosophilidae</taxon>
        <taxon>Drosophila</taxon>
        <taxon>Sophophora</taxon>
    </lineage>
</organism>
<dbReference type="SMART" id="SM00235">
    <property type="entry name" value="ZnMc"/>
    <property type="match status" value="3"/>
</dbReference>
<feature type="chain" id="PRO_5040531567" description="Metalloendopeptidase" evidence="2">
    <location>
        <begin position="27"/>
        <end position="639"/>
    </location>
</feature>
<feature type="domain" description="Peptidase M12A" evidence="3">
    <location>
        <begin position="285"/>
        <end position="382"/>
    </location>
</feature>
<dbReference type="EMBL" id="JAMKOV010000002">
    <property type="protein sequence ID" value="KAI8043273.1"/>
    <property type="molecule type" value="Genomic_DNA"/>
</dbReference>
<keyword evidence="5" id="KW-1185">Reference proteome</keyword>
<protein>
    <recommendedName>
        <fullName evidence="2">Metalloendopeptidase</fullName>
        <ecNumber evidence="2">3.4.24.-</ecNumber>
    </recommendedName>
</protein>
<keyword evidence="1 2" id="KW-0482">Metalloprotease</keyword>
<comment type="caution">
    <text evidence="4">The sequence shown here is derived from an EMBL/GenBank/DDBJ whole genome shotgun (WGS) entry which is preliminary data.</text>
</comment>
<dbReference type="AlphaFoldDB" id="A0A9P9YUS8"/>
<comment type="cofactor">
    <cofactor evidence="1 2">
        <name>Zn(2+)</name>
        <dbReference type="ChEBI" id="CHEBI:29105"/>
    </cofactor>
    <text evidence="1 2">Binds 1 zinc ion per subunit.</text>
</comment>
<dbReference type="CDD" id="cd04280">
    <property type="entry name" value="ZnMc_astacin_like"/>
    <property type="match status" value="3"/>
</dbReference>
<feature type="active site" evidence="1">
    <location>
        <position position="139"/>
    </location>
</feature>
<feature type="binding site" evidence="1">
    <location>
        <position position="536"/>
    </location>
    <ligand>
        <name>Zn(2+)</name>
        <dbReference type="ChEBI" id="CHEBI:29105"/>
        <note>catalytic</note>
    </ligand>
</feature>
<dbReference type="InterPro" id="IPR034035">
    <property type="entry name" value="Astacin-like_dom"/>
</dbReference>
<evidence type="ECO:0000256" key="2">
    <source>
        <dbReference type="RuleBase" id="RU361183"/>
    </source>
</evidence>
<feature type="binding site" evidence="1">
    <location>
        <position position="542"/>
    </location>
    <ligand>
        <name>Zn(2+)</name>
        <dbReference type="ChEBI" id="CHEBI:29105"/>
        <note>catalytic</note>
    </ligand>
</feature>
<dbReference type="PROSITE" id="PS51864">
    <property type="entry name" value="ASTACIN"/>
    <property type="match status" value="3"/>
</dbReference>
<dbReference type="GO" id="GO:0008270">
    <property type="term" value="F:zinc ion binding"/>
    <property type="evidence" value="ECO:0007669"/>
    <property type="project" value="UniProtKB-UniRule"/>
</dbReference>
<dbReference type="InterPro" id="IPR001506">
    <property type="entry name" value="Peptidase_M12A"/>
</dbReference>
<evidence type="ECO:0000313" key="5">
    <source>
        <dbReference type="Proteomes" id="UP001059596"/>
    </source>
</evidence>
<sequence>MERLTKNMYYYIILSLILVLISGGCAAPAERIETDPELTAGYIEGDMVPSGSLRNIWRNETYRWPNRIVYYHINSYIDEEHRNHIVSAIHKIESISCLTFKEATTDQKYYVNVTSEEGGCFSYIGYLNRVQQLNLQNNEIGVGCFRLYTISAADRDDFVQIVEENITEGMEFNFDKYTEERVNDFGQKYDYGSVMHYGPYAFSKNGERTIVALEEGKEDVIGQRLELIAERGAINMKTWALILVIPLLASCCLAAPATQQRIETDPELTAGYFEGDIVLGPDGRNGMRNESFRWPDRTVYYYINSDIDTEHRNHIIRGIRIIERSSCIVFKEATSDQDYFINVTSFSGGCFSYVGFRNRSQQLNLQNYALDTGCFRLGTIVHDTWNRDEYVRIAEENITEGTEGNFNKYDNETVEDYGEPYDYSSVLHYQAYAFSKNGEMTIVPLQEGAEELMGQHDIHYKEILRAISIIEANSCVVFRNASQEELPQALIITSKGVGCNCSYLGFRNKTHQVNLQIFPLGEGCFRIGSILHELLHVLGFEHQHVSQIRDKYVSIKWDNINPEFKINFVNTDNTTAWHDFGEGYDYQSVMHYVPKAFSKNGEPTIVALKKGSSNMGQRFNMSVKDIRKLNKMYNCPGYV</sequence>
<keyword evidence="1 2" id="KW-0862">Zinc</keyword>
<feature type="signal peptide" evidence="2">
    <location>
        <begin position="1"/>
        <end position="26"/>
    </location>
</feature>
<dbReference type="PRINTS" id="PR00480">
    <property type="entry name" value="ASTACIN"/>
</dbReference>